<dbReference type="InterPro" id="IPR016181">
    <property type="entry name" value="Acyl_CoA_acyltransferase"/>
</dbReference>
<dbReference type="PANTHER" id="PTHR31435:SF10">
    <property type="entry name" value="BSR4717 PROTEIN"/>
    <property type="match status" value="1"/>
</dbReference>
<evidence type="ECO:0000313" key="2">
    <source>
        <dbReference type="EMBL" id="ACB94454.1"/>
    </source>
</evidence>
<gene>
    <name evidence="2" type="ordered locus">Bind_0804</name>
</gene>
<evidence type="ECO:0000259" key="1">
    <source>
        <dbReference type="PROSITE" id="PS51729"/>
    </source>
</evidence>
<dbReference type="EMBL" id="CP001016">
    <property type="protein sequence ID" value="ACB94454.1"/>
    <property type="molecule type" value="Genomic_DNA"/>
</dbReference>
<dbReference type="InterPro" id="IPR045057">
    <property type="entry name" value="Gcn5-rel_NAT"/>
</dbReference>
<dbReference type="Gene3D" id="3.40.630.30">
    <property type="match status" value="1"/>
</dbReference>
<dbReference type="OrthoDB" id="9800945at2"/>
<accession>B2IH40</accession>
<dbReference type="CDD" id="cd04301">
    <property type="entry name" value="NAT_SF"/>
    <property type="match status" value="1"/>
</dbReference>
<sequence length="92" mass="10299">MHEVVDNIARHRFEMKVGEDVAFITYEQDNGRLILLHTEVPPSLGGRGIGSAMAQAILEDARRNGRPIVACCEFVASYVKRHPEYAEVTKCN</sequence>
<dbReference type="AlphaFoldDB" id="B2IH40"/>
<reference evidence="3" key="1">
    <citation type="submission" date="2008-03" db="EMBL/GenBank/DDBJ databases">
        <title>Complete sequence of chromosome of Beijerinckia indica subsp. indica ATCC 9039.</title>
        <authorList>
            <consortium name="US DOE Joint Genome Institute"/>
            <person name="Copeland A."/>
            <person name="Lucas S."/>
            <person name="Lapidus A."/>
            <person name="Glavina del Rio T."/>
            <person name="Dalin E."/>
            <person name="Tice H."/>
            <person name="Bruce D."/>
            <person name="Goodwin L."/>
            <person name="Pitluck S."/>
            <person name="LaButti K."/>
            <person name="Schmutz J."/>
            <person name="Larimer F."/>
            <person name="Land M."/>
            <person name="Hauser L."/>
            <person name="Kyrpides N."/>
            <person name="Mikhailova N."/>
            <person name="Dunfield P.F."/>
            <person name="Dedysh S.N."/>
            <person name="Liesack W."/>
            <person name="Saw J.H."/>
            <person name="Alam M."/>
            <person name="Chen Y."/>
            <person name="Murrell J.C."/>
            <person name="Richardson P."/>
        </authorList>
    </citation>
    <scope>NUCLEOTIDE SEQUENCE [LARGE SCALE GENOMIC DNA]</scope>
    <source>
        <strain evidence="3">ATCC 9039 / DSM 1715 / NCIMB 8712</strain>
    </source>
</reference>
<dbReference type="Proteomes" id="UP000001695">
    <property type="component" value="Chromosome"/>
</dbReference>
<name>B2IH40_BEII9</name>
<evidence type="ECO:0000313" key="3">
    <source>
        <dbReference type="Proteomes" id="UP000001695"/>
    </source>
</evidence>
<dbReference type="PANTHER" id="PTHR31435">
    <property type="entry name" value="PROTEIN NATD1"/>
    <property type="match status" value="1"/>
</dbReference>
<keyword evidence="3" id="KW-1185">Reference proteome</keyword>
<protein>
    <recommendedName>
        <fullName evidence="1">N-acetyltransferase domain-containing protein</fullName>
    </recommendedName>
</protein>
<dbReference type="RefSeq" id="WP_012383811.1">
    <property type="nucleotide sequence ID" value="NC_010581.1"/>
</dbReference>
<dbReference type="HOGENOM" id="CLU_132888_0_2_5"/>
<dbReference type="SUPFAM" id="SSF55729">
    <property type="entry name" value="Acyl-CoA N-acyltransferases (Nat)"/>
    <property type="match status" value="1"/>
</dbReference>
<dbReference type="eggNOG" id="COG2388">
    <property type="taxonomic scope" value="Bacteria"/>
</dbReference>
<organism evidence="2 3">
    <name type="scientific">Beijerinckia indica subsp. indica (strain ATCC 9039 / DSM 1715 / NCIMB 8712)</name>
    <dbReference type="NCBI Taxonomy" id="395963"/>
    <lineage>
        <taxon>Bacteria</taxon>
        <taxon>Pseudomonadati</taxon>
        <taxon>Pseudomonadota</taxon>
        <taxon>Alphaproteobacteria</taxon>
        <taxon>Hyphomicrobiales</taxon>
        <taxon>Beijerinckiaceae</taxon>
        <taxon>Beijerinckia</taxon>
    </lineage>
</organism>
<feature type="domain" description="N-acetyltransferase" evidence="1">
    <location>
        <begin position="5"/>
        <end position="90"/>
    </location>
</feature>
<dbReference type="KEGG" id="bid:Bind_0804"/>
<dbReference type="STRING" id="395963.Bind_0804"/>
<proteinExistence type="predicted"/>
<reference evidence="2 3" key="2">
    <citation type="journal article" date="2010" name="J. Bacteriol.">
        <title>Complete genome sequence of Beijerinckia indica subsp. indica.</title>
        <authorList>
            <person name="Tamas I."/>
            <person name="Dedysh S.N."/>
            <person name="Liesack W."/>
            <person name="Stott M.B."/>
            <person name="Alam M."/>
            <person name="Murrell J.C."/>
            <person name="Dunfield P.F."/>
        </authorList>
    </citation>
    <scope>NUCLEOTIDE SEQUENCE [LARGE SCALE GENOMIC DNA]</scope>
    <source>
        <strain evidence="3">ATCC 9039 / DSM 1715 / NCIMB 8712</strain>
    </source>
</reference>
<dbReference type="Pfam" id="PF14542">
    <property type="entry name" value="Acetyltransf_CG"/>
    <property type="match status" value="1"/>
</dbReference>
<dbReference type="PROSITE" id="PS51729">
    <property type="entry name" value="GNAT_YJDJ"/>
    <property type="match status" value="1"/>
</dbReference>
<dbReference type="InterPro" id="IPR031165">
    <property type="entry name" value="GNAT_YJDJ"/>
</dbReference>